<evidence type="ECO:0000256" key="1">
    <source>
        <dbReference type="SAM" id="MobiDB-lite"/>
    </source>
</evidence>
<organism evidence="2 3">
    <name type="scientific">Prorocentrum cordatum</name>
    <dbReference type="NCBI Taxonomy" id="2364126"/>
    <lineage>
        <taxon>Eukaryota</taxon>
        <taxon>Sar</taxon>
        <taxon>Alveolata</taxon>
        <taxon>Dinophyceae</taxon>
        <taxon>Prorocentrales</taxon>
        <taxon>Prorocentraceae</taxon>
        <taxon>Prorocentrum</taxon>
    </lineage>
</organism>
<feature type="non-terminal residue" evidence="2">
    <location>
        <position position="1"/>
    </location>
</feature>
<accession>A0ABN9RP68</accession>
<feature type="region of interest" description="Disordered" evidence="1">
    <location>
        <begin position="1"/>
        <end position="27"/>
    </location>
</feature>
<keyword evidence="3" id="KW-1185">Reference proteome</keyword>
<dbReference type="Proteomes" id="UP001189429">
    <property type="component" value="Unassembled WGS sequence"/>
</dbReference>
<evidence type="ECO:0000313" key="2">
    <source>
        <dbReference type="EMBL" id="CAK0820796.1"/>
    </source>
</evidence>
<sequence>SRYAGLPRAAASPSPPAPGGRRGARERRRMFAPQGHDPAHLPCAGFSTAGYPMGYNPMQTGMQTGMPGTAATTYYGAQPGGHVPATQPVYSSHHREEDYDQTFPQPMGTQMRMQQAADKRMRDSFQSNQSGCVGMNQLLLHQHKQRHRGTDPPRRPPVADTAVVGWLLRAPRGTGASHVLAEDHERWPVLDVRISELRHLVDQHLAHHGEPAAPPLGEPLCASASHAWGLLLRGRGRLLRGAASGHSYRHPPLLSAIDAAKLGPQWGFVPMSNCGERIPARRALCRGGELLLCPFRRSSGSHN</sequence>
<evidence type="ECO:0000313" key="3">
    <source>
        <dbReference type="Proteomes" id="UP001189429"/>
    </source>
</evidence>
<reference evidence="2" key="1">
    <citation type="submission" date="2023-10" db="EMBL/GenBank/DDBJ databases">
        <authorList>
            <person name="Chen Y."/>
            <person name="Shah S."/>
            <person name="Dougan E. K."/>
            <person name="Thang M."/>
            <person name="Chan C."/>
        </authorList>
    </citation>
    <scope>NUCLEOTIDE SEQUENCE [LARGE SCALE GENOMIC DNA]</scope>
</reference>
<comment type="caution">
    <text evidence="2">The sequence shown here is derived from an EMBL/GenBank/DDBJ whole genome shotgun (WGS) entry which is preliminary data.</text>
</comment>
<proteinExistence type="predicted"/>
<name>A0ABN9RP68_9DINO</name>
<dbReference type="EMBL" id="CAUYUJ010007447">
    <property type="protein sequence ID" value="CAK0820796.1"/>
    <property type="molecule type" value="Genomic_DNA"/>
</dbReference>
<gene>
    <name evidence="2" type="ORF">PCOR1329_LOCUS22331</name>
</gene>
<protein>
    <submittedName>
        <fullName evidence="2">Uncharacterized protein</fullName>
    </submittedName>
</protein>
<feature type="compositionally biased region" description="Low complexity" evidence="1">
    <location>
        <begin position="1"/>
        <end position="12"/>
    </location>
</feature>